<evidence type="ECO:0000256" key="9">
    <source>
        <dbReference type="ARBA" id="ARBA00023180"/>
    </source>
</evidence>
<dbReference type="Proteomes" id="UP000694005">
    <property type="component" value="Chromosome A06"/>
</dbReference>
<keyword evidence="6" id="KW-0677">Repeat</keyword>
<dbReference type="EMBL" id="LS974622">
    <property type="protein sequence ID" value="CAG7872396.1"/>
    <property type="molecule type" value="Genomic_DNA"/>
</dbReference>
<reference evidence="13" key="1">
    <citation type="journal article" date="2011" name="Nat. Genet.">
        <title>The genome of the mesopolyploid crop species Brassica rapa.</title>
        <authorList>
            <consortium name="Brassica rapa Genome Sequencing Project Consortium"/>
            <person name="Wang X."/>
            <person name="Wang H."/>
            <person name="Wang J."/>
            <person name="Sun R."/>
            <person name="Wu J."/>
            <person name="Liu S."/>
            <person name="Bai Y."/>
            <person name="Mun J.H."/>
            <person name="Bancroft I."/>
            <person name="Cheng F."/>
            <person name="Huang S."/>
            <person name="Li X."/>
            <person name="Hua W."/>
            <person name="Wang J."/>
            <person name="Wang X."/>
            <person name="Freeling M."/>
            <person name="Pires J.C."/>
            <person name="Paterson A.H."/>
            <person name="Chalhoub B."/>
            <person name="Wang B."/>
            <person name="Hayward A."/>
            <person name="Sharpe A.G."/>
            <person name="Park B.S."/>
            <person name="Weisshaar B."/>
            <person name="Liu B."/>
            <person name="Li B."/>
            <person name="Liu B."/>
            <person name="Tong C."/>
            <person name="Song C."/>
            <person name="Duran C."/>
            <person name="Peng C."/>
            <person name="Geng C."/>
            <person name="Koh C."/>
            <person name="Lin C."/>
            <person name="Edwards D."/>
            <person name="Mu D."/>
            <person name="Shen D."/>
            <person name="Soumpourou E."/>
            <person name="Li F."/>
            <person name="Fraser F."/>
            <person name="Conant G."/>
            <person name="Lassalle G."/>
            <person name="King G.J."/>
            <person name="Bonnema G."/>
            <person name="Tang H."/>
            <person name="Wang H."/>
            <person name="Belcram H."/>
            <person name="Zhou H."/>
            <person name="Hirakawa H."/>
            <person name="Abe H."/>
            <person name="Guo H."/>
            <person name="Wang H."/>
            <person name="Jin H."/>
            <person name="Parkin I.A."/>
            <person name="Batley J."/>
            <person name="Kim J.S."/>
            <person name="Just J."/>
            <person name="Li J."/>
            <person name="Xu J."/>
            <person name="Deng J."/>
            <person name="Kim J.A."/>
            <person name="Li J."/>
            <person name="Yu J."/>
            <person name="Meng J."/>
            <person name="Wang J."/>
            <person name="Min J."/>
            <person name="Poulain J."/>
            <person name="Wang J."/>
            <person name="Hatakeyama K."/>
            <person name="Wu K."/>
            <person name="Wang L."/>
            <person name="Fang L."/>
            <person name="Trick M."/>
            <person name="Links M.G."/>
            <person name="Zhao M."/>
            <person name="Jin M."/>
            <person name="Ramchiary N."/>
            <person name="Drou N."/>
            <person name="Berkman P.J."/>
            <person name="Cai Q."/>
            <person name="Huang Q."/>
            <person name="Li R."/>
            <person name="Tabata S."/>
            <person name="Cheng S."/>
            <person name="Zhang S."/>
            <person name="Zhang S."/>
            <person name="Huang S."/>
            <person name="Sato S."/>
            <person name="Sun S."/>
            <person name="Kwon S.J."/>
            <person name="Choi S.R."/>
            <person name="Lee T.H."/>
            <person name="Fan W."/>
            <person name="Zhao X."/>
            <person name="Tan X."/>
            <person name="Xu X."/>
            <person name="Wang Y."/>
            <person name="Qiu Y."/>
            <person name="Yin Y."/>
            <person name="Li Y."/>
            <person name="Du Y."/>
            <person name="Liao Y."/>
            <person name="Lim Y."/>
            <person name="Narusaka Y."/>
            <person name="Wang Y."/>
            <person name="Wang Z."/>
            <person name="Li Z."/>
            <person name="Wang Z."/>
            <person name="Xiong Z."/>
            <person name="Zhang Z."/>
        </authorList>
    </citation>
    <scope>NUCLEOTIDE SEQUENCE [LARGE SCALE GENOMIC DNA]</scope>
    <source>
        <strain evidence="13">cv. Chiifu-401-42</strain>
    </source>
</reference>
<dbReference type="Gramene" id="Bra037450.1">
    <property type="protein sequence ID" value="Bra037450.1-P"/>
    <property type="gene ID" value="Bra037450"/>
</dbReference>
<evidence type="ECO:0000256" key="4">
    <source>
        <dbReference type="ARBA" id="ARBA00022692"/>
    </source>
</evidence>
<dbReference type="InterPro" id="IPR032675">
    <property type="entry name" value="LRR_dom_sf"/>
</dbReference>
<reference evidence="11" key="3">
    <citation type="submission" date="2018-11" db="EMBL/GenBank/DDBJ databases">
        <authorList>
            <consortium name="Genoscope - CEA"/>
            <person name="William W."/>
        </authorList>
    </citation>
    <scope>NUCLEOTIDE SEQUENCE</scope>
</reference>
<proteinExistence type="inferred from homology"/>
<dbReference type="AlphaFoldDB" id="A0A3P5YKS9"/>
<dbReference type="GO" id="GO:0016020">
    <property type="term" value="C:membrane"/>
    <property type="evidence" value="ECO:0007669"/>
    <property type="project" value="UniProtKB-SubCell"/>
</dbReference>
<evidence type="ECO:0000256" key="6">
    <source>
        <dbReference type="ARBA" id="ARBA00022737"/>
    </source>
</evidence>
<comment type="subcellular location">
    <subcellularLocation>
        <location evidence="1">Membrane</location>
        <topology evidence="1">Single-pass type I membrane protein</topology>
    </subcellularLocation>
</comment>
<dbReference type="FunFam" id="3.80.10.10:FF:000041">
    <property type="entry name" value="LRR receptor-like serine/threonine-protein kinase ERECTA"/>
    <property type="match status" value="1"/>
</dbReference>
<name>A0A3P5YKS9_BRACM</name>
<dbReference type="InterPro" id="IPR001611">
    <property type="entry name" value="Leu-rich_rpt"/>
</dbReference>
<keyword evidence="4" id="KW-0812">Transmembrane</keyword>
<protein>
    <submittedName>
        <fullName evidence="11 12">Uncharacterized protein</fullName>
    </submittedName>
</protein>
<dbReference type="SUPFAM" id="SSF52058">
    <property type="entry name" value="L domain-like"/>
    <property type="match status" value="1"/>
</dbReference>
<evidence type="ECO:0000256" key="1">
    <source>
        <dbReference type="ARBA" id="ARBA00004479"/>
    </source>
</evidence>
<comment type="similarity">
    <text evidence="2">Belongs to the RLP family.</text>
</comment>
<evidence type="ECO:0000313" key="10">
    <source>
        <dbReference type="EMBL" id="CAG7872396.1"/>
    </source>
</evidence>
<evidence type="ECO:0000256" key="7">
    <source>
        <dbReference type="ARBA" id="ARBA00022989"/>
    </source>
</evidence>
<keyword evidence="7" id="KW-1133">Transmembrane helix</keyword>
<dbReference type="EMBL" id="LR031569">
    <property type="protein sequence ID" value="VDC68252.1"/>
    <property type="molecule type" value="Genomic_DNA"/>
</dbReference>
<keyword evidence="8" id="KW-0472">Membrane</keyword>
<dbReference type="Gramene" id="A06p46360.2_BraZ1">
    <property type="protein sequence ID" value="A06p46360.2_BraZ1.CDS"/>
    <property type="gene ID" value="A06g46360.2_BraZ1"/>
</dbReference>
<evidence type="ECO:0000256" key="3">
    <source>
        <dbReference type="ARBA" id="ARBA00022614"/>
    </source>
</evidence>
<accession>M4F8N8</accession>
<dbReference type="Gene3D" id="3.80.10.10">
    <property type="entry name" value="Ribonuclease Inhibitor"/>
    <property type="match status" value="2"/>
</dbReference>
<evidence type="ECO:0000313" key="12">
    <source>
        <dbReference type="EnsemblPlants" id="Bra037450.1-P"/>
    </source>
</evidence>
<accession>A0A3P5YKS9</accession>
<keyword evidence="13" id="KW-1185">Reference proteome</keyword>
<dbReference type="STRING" id="51351.M4F8N8"/>
<dbReference type="OMA" id="SCKCEPR"/>
<gene>
    <name evidence="11" type="ORF">BRAA06T26792Z</name>
    <name evidence="10" type="ORF">BRAPAZ1V2_A06P46360.2</name>
</gene>
<sequence>MLSGEIPKELGNCSALINLFLYDNDLSGTLPRELEPIPETFGNLSNLQQLMLSSNNITGSIPSVLSNCTRLLQLQIDANEISVLIPLAIGLLKELNIFLGWQNMLEGNIPTEFSWL</sequence>
<dbReference type="PANTHER" id="PTHR48054:SF14">
    <property type="entry name" value="MDIS1-INTERACTING RECEPTOR LIKE KINASE 2-LIKE"/>
    <property type="match status" value="1"/>
</dbReference>
<evidence type="ECO:0000256" key="2">
    <source>
        <dbReference type="ARBA" id="ARBA00009592"/>
    </source>
</evidence>
<keyword evidence="9" id="KW-0325">Glycoprotein</keyword>
<evidence type="ECO:0000313" key="11">
    <source>
        <dbReference type="EMBL" id="VDC68252.1"/>
    </source>
</evidence>
<keyword evidence="5" id="KW-0732">Signal</keyword>
<dbReference type="HOGENOM" id="CLU_2100326_0_0_1"/>
<dbReference type="PROSITE" id="PS51450">
    <property type="entry name" value="LRR"/>
    <property type="match status" value="1"/>
</dbReference>
<reference evidence="12" key="4">
    <citation type="submission" date="2023-03" db="UniProtKB">
        <authorList>
            <consortium name="EnsemblPlants"/>
        </authorList>
    </citation>
    <scope>IDENTIFICATION</scope>
    <source>
        <strain evidence="12">cv. Chiifu-401-42</strain>
    </source>
</reference>
<reference evidence="13" key="2">
    <citation type="journal article" date="2018" name="Hortic Res">
        <title>Improved Brassica rapa reference genome by single-molecule sequencing and chromosome conformation capture technologies.</title>
        <authorList>
            <person name="Zhang L."/>
            <person name="Cai X."/>
            <person name="Wu J."/>
            <person name="Liu M."/>
            <person name="Grob S."/>
            <person name="Cheng F."/>
            <person name="Liang J."/>
            <person name="Cai C."/>
            <person name="Liu Z."/>
            <person name="Liu B."/>
            <person name="Wang F."/>
            <person name="Li S."/>
            <person name="Liu F."/>
            <person name="Li X."/>
            <person name="Cheng L."/>
            <person name="Yang W."/>
            <person name="Li M.H."/>
            <person name="Grossniklaus U."/>
            <person name="Zheng H."/>
            <person name="Wang X."/>
        </authorList>
    </citation>
    <scope>NUCLEOTIDE SEQUENCE [LARGE SCALE GENOMIC DNA]</scope>
    <source>
        <strain evidence="13">cv. Chiifu-401-42</strain>
    </source>
</reference>
<evidence type="ECO:0000313" key="13">
    <source>
        <dbReference type="Proteomes" id="UP000011750"/>
    </source>
</evidence>
<dbReference type="eggNOG" id="ENOG502QQEU">
    <property type="taxonomic scope" value="Eukaryota"/>
</dbReference>
<keyword evidence="3" id="KW-0433">Leucine-rich repeat</keyword>
<evidence type="ECO:0000256" key="8">
    <source>
        <dbReference type="ARBA" id="ARBA00023136"/>
    </source>
</evidence>
<dbReference type="Proteomes" id="UP000011750">
    <property type="component" value="Chromosome A06"/>
</dbReference>
<dbReference type="EnsemblPlants" id="Bra037450.1">
    <property type="protein sequence ID" value="Bra037450.1-P"/>
    <property type="gene ID" value="Bra037450"/>
</dbReference>
<dbReference type="PANTHER" id="PTHR48054">
    <property type="entry name" value="RECEPTOR KINASE-LIKE PROTEIN XA21"/>
    <property type="match status" value="1"/>
</dbReference>
<evidence type="ECO:0000256" key="5">
    <source>
        <dbReference type="ARBA" id="ARBA00022729"/>
    </source>
</evidence>
<dbReference type="InterPro" id="IPR052592">
    <property type="entry name" value="LRR-RLK"/>
</dbReference>
<organism evidence="11">
    <name type="scientific">Brassica campestris</name>
    <name type="common">Field mustard</name>
    <dbReference type="NCBI Taxonomy" id="3711"/>
    <lineage>
        <taxon>Eukaryota</taxon>
        <taxon>Viridiplantae</taxon>
        <taxon>Streptophyta</taxon>
        <taxon>Embryophyta</taxon>
        <taxon>Tracheophyta</taxon>
        <taxon>Spermatophyta</taxon>
        <taxon>Magnoliopsida</taxon>
        <taxon>eudicotyledons</taxon>
        <taxon>Gunneridae</taxon>
        <taxon>Pentapetalae</taxon>
        <taxon>rosids</taxon>
        <taxon>malvids</taxon>
        <taxon>Brassicales</taxon>
        <taxon>Brassicaceae</taxon>
        <taxon>Brassiceae</taxon>
        <taxon>Brassica</taxon>
    </lineage>
</organism>
<dbReference type="Pfam" id="PF13855">
    <property type="entry name" value="LRR_8"/>
    <property type="match status" value="1"/>
</dbReference>